<dbReference type="SUPFAM" id="SSF52540">
    <property type="entry name" value="P-loop containing nucleoside triphosphate hydrolases"/>
    <property type="match status" value="1"/>
</dbReference>
<sequence length="251" mass="27212">MIIAIANQKGGVAKTTSTIALAGLLAEEGPCLAVDLDPQGNLSTGLGVDASSLPYTTYDVITAKVGITEAIAPTRFGLSLLATDISLVKAEKDLLSQPDRFYALKSALEPAKSQFEQILIDCPPSLGLLTLNALSAADWLLIPVQCQFFAIKGLEGLLETIDSVKSRLNPNLRVLGVLPTMAETNTVITQDVLKLLRSQLEGVRVFDPVPKSVRFPESNMAGEPIHVFTREWRVVQPYREVVRELLMLEEA</sequence>
<evidence type="ECO:0000313" key="4">
    <source>
        <dbReference type="Proteomes" id="UP000505210"/>
    </source>
</evidence>
<organism evidence="3 4">
    <name type="scientific">Thermoleptolyngbya sichuanensis A183</name>
    <dbReference type="NCBI Taxonomy" id="2737172"/>
    <lineage>
        <taxon>Bacteria</taxon>
        <taxon>Bacillati</taxon>
        <taxon>Cyanobacteriota</taxon>
        <taxon>Cyanophyceae</taxon>
        <taxon>Oculatellales</taxon>
        <taxon>Oculatellaceae</taxon>
        <taxon>Thermoleptolyngbya</taxon>
        <taxon>Thermoleptolyngbya sichuanensis</taxon>
    </lineage>
</organism>
<dbReference type="InterPro" id="IPR027417">
    <property type="entry name" value="P-loop_NTPase"/>
</dbReference>
<feature type="domain" description="AAA" evidence="2">
    <location>
        <begin position="2"/>
        <end position="173"/>
    </location>
</feature>
<evidence type="ECO:0000313" key="3">
    <source>
        <dbReference type="EMBL" id="QKD84830.1"/>
    </source>
</evidence>
<dbReference type="Gene3D" id="3.40.50.300">
    <property type="entry name" value="P-loop containing nucleotide triphosphate hydrolases"/>
    <property type="match status" value="1"/>
</dbReference>
<evidence type="ECO:0000259" key="2">
    <source>
        <dbReference type="Pfam" id="PF13614"/>
    </source>
</evidence>
<dbReference type="InterPro" id="IPR025669">
    <property type="entry name" value="AAA_dom"/>
</dbReference>
<dbReference type="CDD" id="cd02042">
    <property type="entry name" value="ParAB_family"/>
    <property type="match status" value="1"/>
</dbReference>
<accession>A0A6M8BKQ5</accession>
<dbReference type="AlphaFoldDB" id="A0A6M8BKQ5"/>
<gene>
    <name evidence="3" type="ORF">HPC62_07875</name>
</gene>
<proteinExistence type="inferred from homology"/>
<dbReference type="InterPro" id="IPR050678">
    <property type="entry name" value="DNA_Partitioning_ATPase"/>
</dbReference>
<name>A0A6M8BKQ5_9CYAN</name>
<keyword evidence="4" id="KW-1185">Reference proteome</keyword>
<evidence type="ECO:0000256" key="1">
    <source>
        <dbReference type="ARBA" id="ARBA00006976"/>
    </source>
</evidence>
<dbReference type="Pfam" id="PF13614">
    <property type="entry name" value="AAA_31"/>
    <property type="match status" value="1"/>
</dbReference>
<dbReference type="Proteomes" id="UP000505210">
    <property type="component" value="Chromosome"/>
</dbReference>
<dbReference type="EMBL" id="CP053661">
    <property type="protein sequence ID" value="QKD84830.1"/>
    <property type="molecule type" value="Genomic_DNA"/>
</dbReference>
<comment type="similarity">
    <text evidence="1">Belongs to the ParA family.</text>
</comment>
<dbReference type="FunFam" id="3.40.50.300:FF:000285">
    <property type="entry name" value="Sporulation initiation inhibitor Soj"/>
    <property type="match status" value="1"/>
</dbReference>
<dbReference type="PANTHER" id="PTHR13696:SF99">
    <property type="entry name" value="COBYRINIC ACID AC-DIAMIDE SYNTHASE"/>
    <property type="match status" value="1"/>
</dbReference>
<dbReference type="KEGG" id="theu:HPC62_07875"/>
<dbReference type="PANTHER" id="PTHR13696">
    <property type="entry name" value="P-LOOP CONTAINING NUCLEOSIDE TRIPHOSPHATE HYDROLASE"/>
    <property type="match status" value="1"/>
</dbReference>
<reference evidence="3 4" key="1">
    <citation type="submission" date="2020-05" db="EMBL/GenBank/DDBJ databases">
        <title>Complete genome sequence of of a novel Thermoleptolyngbya strain isolated from hot springs of Ganzi, Sichuan China.</title>
        <authorList>
            <person name="Tang J."/>
            <person name="Daroch M."/>
            <person name="Li L."/>
            <person name="Waleron K."/>
            <person name="Waleron M."/>
            <person name="Waleron M."/>
        </authorList>
    </citation>
    <scope>NUCLEOTIDE SEQUENCE [LARGE SCALE GENOMIC DNA]</scope>
    <source>
        <strain evidence="3 4">PKUAC-SCTA183</strain>
    </source>
</reference>
<protein>
    <submittedName>
        <fullName evidence="3">ParA family protein</fullName>
    </submittedName>
</protein>